<dbReference type="GO" id="GO:0009289">
    <property type="term" value="C:pilus"/>
    <property type="evidence" value="ECO:0007669"/>
    <property type="project" value="UniProtKB-SubCell"/>
</dbReference>
<evidence type="ECO:0000313" key="8">
    <source>
        <dbReference type="Proteomes" id="UP000199620"/>
    </source>
</evidence>
<evidence type="ECO:0000313" key="9">
    <source>
        <dbReference type="Proteomes" id="UP000325296"/>
    </source>
</evidence>
<feature type="chain" id="PRO_5022822861" evidence="5">
    <location>
        <begin position="24"/>
        <end position="187"/>
    </location>
</feature>
<evidence type="ECO:0000313" key="7">
    <source>
        <dbReference type="EMBL" id="SDU91878.1"/>
    </source>
</evidence>
<name>A0A5B2UJE7_9PSED</name>
<organism evidence="6 9">
    <name type="scientific">Pseudomonas brenneri</name>
    <dbReference type="NCBI Taxonomy" id="129817"/>
    <lineage>
        <taxon>Bacteria</taxon>
        <taxon>Pseudomonadati</taxon>
        <taxon>Pseudomonadota</taxon>
        <taxon>Gammaproteobacteria</taxon>
        <taxon>Pseudomonadales</taxon>
        <taxon>Pseudomonadaceae</taxon>
        <taxon>Pseudomonas</taxon>
    </lineage>
</organism>
<evidence type="ECO:0000256" key="2">
    <source>
        <dbReference type="ARBA" id="ARBA00006671"/>
    </source>
</evidence>
<dbReference type="AlphaFoldDB" id="A0A5B2UJE7"/>
<keyword evidence="4" id="KW-0281">Fimbrium</keyword>
<evidence type="ECO:0000313" key="6">
    <source>
        <dbReference type="EMBL" id="KAA2226973.1"/>
    </source>
</evidence>
<evidence type="ECO:0000256" key="5">
    <source>
        <dbReference type="SAM" id="SignalP"/>
    </source>
</evidence>
<dbReference type="EMBL" id="LT629800">
    <property type="protein sequence ID" value="SDU91878.1"/>
    <property type="molecule type" value="Genomic_DNA"/>
</dbReference>
<dbReference type="OrthoDB" id="6903508at2"/>
<dbReference type="InterPro" id="IPR050263">
    <property type="entry name" value="Bact_Fimbrial_Adh_Pro"/>
</dbReference>
<dbReference type="EMBL" id="VUOL01000017">
    <property type="protein sequence ID" value="KAA2226973.1"/>
    <property type="molecule type" value="Genomic_DNA"/>
</dbReference>
<dbReference type="PANTHER" id="PTHR33420">
    <property type="entry name" value="FIMBRIAL SUBUNIT ELFA-RELATED"/>
    <property type="match status" value="1"/>
</dbReference>
<comment type="subcellular location">
    <subcellularLocation>
        <location evidence="1">Fimbrium</location>
    </subcellularLocation>
</comment>
<evidence type="ECO:0000256" key="1">
    <source>
        <dbReference type="ARBA" id="ARBA00004561"/>
    </source>
</evidence>
<evidence type="ECO:0000256" key="3">
    <source>
        <dbReference type="ARBA" id="ARBA00022729"/>
    </source>
</evidence>
<sequence>MKNNLLAIVMLLASGFLVPVASAADGTITLTGEITGTTCTISGGTGGVAGSGANFPVVLDKVQASALSTAGATASSKPFFIYVGGGASCADATKVAVLYESTSPAINPATGNLRNTAPKTAAAKVEVQILDGATLQPMDLRTGHVSTTATVTGGLATLPFAARYIATGGAAGVGLVSTAVQYSVIFP</sequence>
<reference evidence="6 9" key="2">
    <citation type="submission" date="2019-09" db="EMBL/GenBank/DDBJ databases">
        <title>Draft genome sequence of Pseudomonas brenneri CCUG 51514(T).</title>
        <authorList>
            <person name="Tunovic T."/>
            <person name="Pineiro-Iglesias B."/>
            <person name="Unosson C."/>
            <person name="Inganas E."/>
            <person name="Ohlen M."/>
            <person name="Cardew S."/>
            <person name="Jensie-Markopoulos S."/>
            <person name="Salva-Serra F."/>
            <person name="Jaen-Luchoro D."/>
            <person name="Svensson-Stadler L."/>
            <person name="Chun J."/>
            <person name="Moore E."/>
        </authorList>
    </citation>
    <scope>NUCLEOTIDE SEQUENCE [LARGE SCALE GENOMIC DNA]</scope>
    <source>
        <strain evidence="6 9">CCUG 51514</strain>
    </source>
</reference>
<keyword evidence="3 5" id="KW-0732">Signal</keyword>
<dbReference type="Proteomes" id="UP000199620">
    <property type="component" value="Chromosome I"/>
</dbReference>
<keyword evidence="8" id="KW-1185">Reference proteome</keyword>
<dbReference type="SUPFAM" id="SSF49401">
    <property type="entry name" value="Bacterial adhesins"/>
    <property type="match status" value="1"/>
</dbReference>
<feature type="signal peptide" evidence="5">
    <location>
        <begin position="1"/>
        <end position="23"/>
    </location>
</feature>
<reference evidence="7 8" key="1">
    <citation type="submission" date="2016-10" db="EMBL/GenBank/DDBJ databases">
        <authorList>
            <person name="Varghese N."/>
            <person name="Submissions S."/>
        </authorList>
    </citation>
    <scope>NUCLEOTIDE SEQUENCE [LARGE SCALE GENOMIC DNA]</scope>
    <source>
        <strain evidence="7 8">BS2771</strain>
    </source>
</reference>
<dbReference type="Gene3D" id="2.60.40.1090">
    <property type="entry name" value="Fimbrial-type adhesion domain"/>
    <property type="match status" value="1"/>
</dbReference>
<comment type="similarity">
    <text evidence="2">Belongs to the fimbrial protein family.</text>
</comment>
<dbReference type="Proteomes" id="UP000325296">
    <property type="component" value="Unassembled WGS sequence"/>
</dbReference>
<dbReference type="InterPro" id="IPR008966">
    <property type="entry name" value="Adhesion_dom_sf"/>
</dbReference>
<dbReference type="RefSeq" id="WP_032860593.1">
    <property type="nucleotide sequence ID" value="NZ_BMNU01000001.1"/>
</dbReference>
<dbReference type="PANTHER" id="PTHR33420:SF3">
    <property type="entry name" value="FIMBRIAL SUBUNIT ELFA"/>
    <property type="match status" value="1"/>
</dbReference>
<dbReference type="InterPro" id="IPR036937">
    <property type="entry name" value="Adhesion_dom_fimbrial_sf"/>
</dbReference>
<proteinExistence type="inferred from homology"/>
<accession>A0A5B2UJE7</accession>
<gene>
    <name evidence="6" type="ORF">F1720_23595</name>
    <name evidence="7" type="ORF">SAMN04490181_1532</name>
</gene>
<protein>
    <submittedName>
        <fullName evidence="7">Major type 1 subunit fimbrin (Pilin)</fullName>
    </submittedName>
    <submittedName>
        <fullName evidence="6">Type 1 fimbrial protein</fullName>
    </submittedName>
</protein>
<evidence type="ECO:0000256" key="4">
    <source>
        <dbReference type="ARBA" id="ARBA00023263"/>
    </source>
</evidence>
<dbReference type="GO" id="GO:0043709">
    <property type="term" value="P:cell adhesion involved in single-species biofilm formation"/>
    <property type="evidence" value="ECO:0007669"/>
    <property type="project" value="TreeGrafter"/>
</dbReference>